<sequence>MHPLNKSPNTHSHLRDKAKLTNNSFFNQLLVKKTPLPINRIESIDLLRGIVMILMALDHVRSYFHFDSLIFSPTDLQHTTVALFATRLITHLCAPTFIFLAGASAYFIAQRKTLKDTTLFLLTRGIWLILLQLTLIRFAWNFDPAFHFNSSNIISTIGFCMIVLSLLIYLPLKIILIIGLLLVVGHNALDNISFQSGSAWDIVWSFLHVRKLYLLSNNYTFLFLYPIIPWVGVMALGYCLGSLYAPSNPVEKKKKHLYN</sequence>
<gene>
    <name evidence="3" type="ORF">GXP67_00430</name>
</gene>
<feature type="transmembrane region" description="Helical" evidence="1">
    <location>
        <begin position="121"/>
        <end position="140"/>
    </location>
</feature>
<keyword evidence="1" id="KW-0812">Transmembrane</keyword>
<dbReference type="Proteomes" id="UP000480178">
    <property type="component" value="Chromosome"/>
</dbReference>
<dbReference type="RefSeq" id="WP_162441334.1">
    <property type="nucleotide sequence ID" value="NZ_CP048222.1"/>
</dbReference>
<dbReference type="KEGG" id="rhoz:GXP67_00430"/>
<evidence type="ECO:0000313" key="4">
    <source>
        <dbReference type="Proteomes" id="UP000480178"/>
    </source>
</evidence>
<dbReference type="InterPro" id="IPR012429">
    <property type="entry name" value="HGSNAT_cat"/>
</dbReference>
<accession>A0A6C0GBD2</accession>
<dbReference type="EMBL" id="CP048222">
    <property type="protein sequence ID" value="QHT65246.1"/>
    <property type="molecule type" value="Genomic_DNA"/>
</dbReference>
<evidence type="ECO:0000313" key="3">
    <source>
        <dbReference type="EMBL" id="QHT65246.1"/>
    </source>
</evidence>
<proteinExistence type="predicted"/>
<evidence type="ECO:0000256" key="1">
    <source>
        <dbReference type="SAM" id="Phobius"/>
    </source>
</evidence>
<feature type="transmembrane region" description="Helical" evidence="1">
    <location>
        <begin position="222"/>
        <end position="245"/>
    </location>
</feature>
<dbReference type="Pfam" id="PF07786">
    <property type="entry name" value="HGSNAT_cat"/>
    <property type="match status" value="1"/>
</dbReference>
<feature type="domain" description="Heparan-alpha-glucosaminide N-acetyltransferase catalytic" evidence="2">
    <location>
        <begin position="40"/>
        <end position="247"/>
    </location>
</feature>
<feature type="transmembrane region" description="Helical" evidence="1">
    <location>
        <begin position="84"/>
        <end position="109"/>
    </location>
</feature>
<dbReference type="PANTHER" id="PTHR40407:SF1">
    <property type="entry name" value="HEPARAN-ALPHA-GLUCOSAMINIDE N-ACETYLTRANSFERASE CATALYTIC DOMAIN-CONTAINING PROTEIN"/>
    <property type="match status" value="1"/>
</dbReference>
<name>A0A6C0GBD2_9BACT</name>
<keyword evidence="1" id="KW-1133">Transmembrane helix</keyword>
<evidence type="ECO:0000259" key="2">
    <source>
        <dbReference type="Pfam" id="PF07786"/>
    </source>
</evidence>
<feature type="transmembrane region" description="Helical" evidence="1">
    <location>
        <begin position="152"/>
        <end position="185"/>
    </location>
</feature>
<protein>
    <submittedName>
        <fullName evidence="3">DUF1624 domain-containing protein</fullName>
    </submittedName>
</protein>
<dbReference type="PANTHER" id="PTHR40407">
    <property type="entry name" value="MEMBRANE PROTEIN-LIKE PROTEIN"/>
    <property type="match status" value="1"/>
</dbReference>
<keyword evidence="1" id="KW-0472">Membrane</keyword>
<reference evidence="3 4" key="1">
    <citation type="submission" date="2020-01" db="EMBL/GenBank/DDBJ databases">
        <authorList>
            <person name="Kim M.K."/>
        </authorList>
    </citation>
    <scope>NUCLEOTIDE SEQUENCE [LARGE SCALE GENOMIC DNA]</scope>
    <source>
        <strain evidence="3 4">172606-1</strain>
    </source>
</reference>
<keyword evidence="4" id="KW-1185">Reference proteome</keyword>
<dbReference type="AlphaFoldDB" id="A0A6C0GBD2"/>
<organism evidence="3 4">
    <name type="scientific">Rhodocytophaga rosea</name>
    <dbReference type="NCBI Taxonomy" id="2704465"/>
    <lineage>
        <taxon>Bacteria</taxon>
        <taxon>Pseudomonadati</taxon>
        <taxon>Bacteroidota</taxon>
        <taxon>Cytophagia</taxon>
        <taxon>Cytophagales</taxon>
        <taxon>Rhodocytophagaceae</taxon>
        <taxon>Rhodocytophaga</taxon>
    </lineage>
</organism>